<name>A0A0W0YM12_9GAMM</name>
<evidence type="ECO:0000256" key="1">
    <source>
        <dbReference type="SAM" id="MobiDB-lite"/>
    </source>
</evidence>
<protein>
    <submittedName>
        <fullName evidence="2">Uncharacterized protein</fullName>
    </submittedName>
</protein>
<feature type="compositionally biased region" description="Basic and acidic residues" evidence="1">
    <location>
        <begin position="7"/>
        <end position="23"/>
    </location>
</feature>
<evidence type="ECO:0000313" key="2">
    <source>
        <dbReference type="EMBL" id="KTD57969.1"/>
    </source>
</evidence>
<dbReference type="STRING" id="28087.Lsai_1491"/>
<organism evidence="2 3">
    <name type="scientific">Legionella sainthelensi</name>
    <dbReference type="NCBI Taxonomy" id="28087"/>
    <lineage>
        <taxon>Bacteria</taxon>
        <taxon>Pseudomonadati</taxon>
        <taxon>Pseudomonadota</taxon>
        <taxon>Gammaproteobacteria</taxon>
        <taxon>Legionellales</taxon>
        <taxon>Legionellaceae</taxon>
        <taxon>Legionella</taxon>
    </lineage>
</organism>
<evidence type="ECO:0000313" key="3">
    <source>
        <dbReference type="Proteomes" id="UP000054621"/>
    </source>
</evidence>
<dbReference type="Proteomes" id="UP000054621">
    <property type="component" value="Unassembled WGS sequence"/>
</dbReference>
<comment type="caution">
    <text evidence="2">The sequence shown here is derived from an EMBL/GenBank/DDBJ whole genome shotgun (WGS) entry which is preliminary data.</text>
</comment>
<feature type="region of interest" description="Disordered" evidence="1">
    <location>
        <begin position="1"/>
        <end position="23"/>
    </location>
</feature>
<dbReference type="AlphaFoldDB" id="A0A0W0YM12"/>
<reference evidence="2 3" key="1">
    <citation type="submission" date="2015-11" db="EMBL/GenBank/DDBJ databases">
        <title>Genomic analysis of 38 Legionella species identifies large and diverse effector repertoires.</title>
        <authorList>
            <person name="Burstein D."/>
            <person name="Amaro F."/>
            <person name="Zusman T."/>
            <person name="Lifshitz Z."/>
            <person name="Cohen O."/>
            <person name="Gilbert J.A."/>
            <person name="Pupko T."/>
            <person name="Shuman H.A."/>
            <person name="Segal G."/>
        </authorList>
    </citation>
    <scope>NUCLEOTIDE SEQUENCE [LARGE SCALE GENOMIC DNA]</scope>
    <source>
        <strain evidence="2 3">Mt.St.Helens-4</strain>
    </source>
</reference>
<proteinExistence type="predicted"/>
<dbReference type="RefSeq" id="WP_027270827.1">
    <property type="nucleotide sequence ID" value="NZ_CAAAJE010000010.1"/>
</dbReference>
<accession>A0A0W0YM12</accession>
<dbReference type="PATRIC" id="fig|28087.4.peg.1598"/>
<gene>
    <name evidence="2" type="ORF">Lsai_1491</name>
</gene>
<sequence length="71" mass="8256">MRRKKRQDREPSPEHVEATFFPDKKQDLHEKYTADFNKQPSLSSRTKIAYAALAATIINIIPARRCSKNQI</sequence>
<dbReference type="EMBL" id="LNYV01000015">
    <property type="protein sequence ID" value="KTD57969.1"/>
    <property type="molecule type" value="Genomic_DNA"/>
</dbReference>